<evidence type="ECO:0000313" key="3">
    <source>
        <dbReference type="Proteomes" id="UP001162164"/>
    </source>
</evidence>
<keyword evidence="1" id="KW-0812">Transmembrane</keyword>
<sequence length="121" mass="13108">MGKTSFVILLVYFSSISINLGSALLCYSCGAQLGYRSACEVNVSNRTVPTSYCNPGYTTCMTLFTNATITRACSLPTACSQIHNYTRCSTCTRSLCNDGFAPSYSVPVAMTTLFVILKMFV</sequence>
<accession>A0ABQ9JYY3</accession>
<comment type="caution">
    <text evidence="2">The sequence shown here is derived from an EMBL/GenBank/DDBJ whole genome shotgun (WGS) entry which is preliminary data.</text>
</comment>
<name>A0ABQ9JYY3_9CUCU</name>
<dbReference type="EMBL" id="JAPWTJ010000070">
    <property type="protein sequence ID" value="KAJ8983566.1"/>
    <property type="molecule type" value="Genomic_DNA"/>
</dbReference>
<keyword evidence="3" id="KW-1185">Reference proteome</keyword>
<keyword evidence="1" id="KW-1133">Transmembrane helix</keyword>
<reference evidence="2" key="1">
    <citation type="journal article" date="2023" name="Insect Mol. Biol.">
        <title>Genome sequencing provides insights into the evolution of gene families encoding plant cell wall-degrading enzymes in longhorned beetles.</title>
        <authorList>
            <person name="Shin N.R."/>
            <person name="Okamura Y."/>
            <person name="Kirsch R."/>
            <person name="Pauchet Y."/>
        </authorList>
    </citation>
    <scope>NUCLEOTIDE SEQUENCE</scope>
    <source>
        <strain evidence="2">MMC_N1</strain>
    </source>
</reference>
<proteinExistence type="predicted"/>
<keyword evidence="1" id="KW-0472">Membrane</keyword>
<dbReference type="Proteomes" id="UP001162164">
    <property type="component" value="Unassembled WGS sequence"/>
</dbReference>
<dbReference type="InterPro" id="IPR045860">
    <property type="entry name" value="Snake_toxin-like_sf"/>
</dbReference>
<organism evidence="2 3">
    <name type="scientific">Molorchus minor</name>
    <dbReference type="NCBI Taxonomy" id="1323400"/>
    <lineage>
        <taxon>Eukaryota</taxon>
        <taxon>Metazoa</taxon>
        <taxon>Ecdysozoa</taxon>
        <taxon>Arthropoda</taxon>
        <taxon>Hexapoda</taxon>
        <taxon>Insecta</taxon>
        <taxon>Pterygota</taxon>
        <taxon>Neoptera</taxon>
        <taxon>Endopterygota</taxon>
        <taxon>Coleoptera</taxon>
        <taxon>Polyphaga</taxon>
        <taxon>Cucujiformia</taxon>
        <taxon>Chrysomeloidea</taxon>
        <taxon>Cerambycidae</taxon>
        <taxon>Lamiinae</taxon>
        <taxon>Monochamini</taxon>
        <taxon>Molorchus</taxon>
    </lineage>
</organism>
<dbReference type="SUPFAM" id="SSF57302">
    <property type="entry name" value="Snake toxin-like"/>
    <property type="match status" value="1"/>
</dbReference>
<gene>
    <name evidence="2" type="ORF">NQ317_006611</name>
</gene>
<protein>
    <submittedName>
        <fullName evidence="2">Uncharacterized protein</fullName>
    </submittedName>
</protein>
<evidence type="ECO:0000256" key="1">
    <source>
        <dbReference type="SAM" id="Phobius"/>
    </source>
</evidence>
<feature type="transmembrane region" description="Helical" evidence="1">
    <location>
        <begin position="6"/>
        <end position="27"/>
    </location>
</feature>
<evidence type="ECO:0000313" key="2">
    <source>
        <dbReference type="EMBL" id="KAJ8983566.1"/>
    </source>
</evidence>